<proteinExistence type="predicted"/>
<dbReference type="Pfam" id="PF00999">
    <property type="entry name" value="Na_H_Exchanger"/>
    <property type="match status" value="1"/>
</dbReference>
<keyword evidence="6" id="KW-0406">Ion transport</keyword>
<evidence type="ECO:0000256" key="7">
    <source>
        <dbReference type="ARBA" id="ARBA00023136"/>
    </source>
</evidence>
<dbReference type="PANTHER" id="PTHR10110:SF196">
    <property type="entry name" value="SODIUM_HYDROGEN EXCHANGER"/>
    <property type="match status" value="1"/>
</dbReference>
<dbReference type="InterPro" id="IPR018422">
    <property type="entry name" value="Cation/H_exchanger_CPA1"/>
</dbReference>
<dbReference type="EMBL" id="JAHRIO010092771">
    <property type="protein sequence ID" value="MEQ2189378.1"/>
    <property type="molecule type" value="Genomic_DNA"/>
</dbReference>
<dbReference type="InterPro" id="IPR006153">
    <property type="entry name" value="Cation/H_exchanger_TM"/>
</dbReference>
<evidence type="ECO:0000256" key="4">
    <source>
        <dbReference type="ARBA" id="ARBA00022989"/>
    </source>
</evidence>
<organism evidence="11 12">
    <name type="scientific">Goodea atripinnis</name>
    <dbReference type="NCBI Taxonomy" id="208336"/>
    <lineage>
        <taxon>Eukaryota</taxon>
        <taxon>Metazoa</taxon>
        <taxon>Chordata</taxon>
        <taxon>Craniata</taxon>
        <taxon>Vertebrata</taxon>
        <taxon>Euteleostomi</taxon>
        <taxon>Actinopterygii</taxon>
        <taxon>Neopterygii</taxon>
        <taxon>Teleostei</taxon>
        <taxon>Neoteleostei</taxon>
        <taxon>Acanthomorphata</taxon>
        <taxon>Ovalentaria</taxon>
        <taxon>Atherinomorphae</taxon>
        <taxon>Cyprinodontiformes</taxon>
        <taxon>Goodeidae</taxon>
        <taxon>Goodea</taxon>
    </lineage>
</organism>
<keyword evidence="3 9" id="KW-0812">Transmembrane</keyword>
<evidence type="ECO:0000256" key="6">
    <source>
        <dbReference type="ARBA" id="ARBA00023065"/>
    </source>
</evidence>
<protein>
    <recommendedName>
        <fullName evidence="10">Cation/H+ exchanger transmembrane domain-containing protein</fullName>
    </recommendedName>
</protein>
<evidence type="ECO:0000313" key="12">
    <source>
        <dbReference type="Proteomes" id="UP001476798"/>
    </source>
</evidence>
<reference evidence="11 12" key="1">
    <citation type="submission" date="2021-06" db="EMBL/GenBank/DDBJ databases">
        <authorList>
            <person name="Palmer J.M."/>
        </authorList>
    </citation>
    <scope>NUCLEOTIDE SEQUENCE [LARGE SCALE GENOMIC DNA]</scope>
    <source>
        <strain evidence="11 12">GA_2019</strain>
        <tissue evidence="11">Muscle</tissue>
    </source>
</reference>
<feature type="domain" description="Cation/H+ exchanger transmembrane" evidence="10">
    <location>
        <begin position="4"/>
        <end position="117"/>
    </location>
</feature>
<keyword evidence="2" id="KW-0813">Transport</keyword>
<evidence type="ECO:0000256" key="1">
    <source>
        <dbReference type="ARBA" id="ARBA00004141"/>
    </source>
</evidence>
<evidence type="ECO:0000256" key="8">
    <source>
        <dbReference type="ARBA" id="ARBA00023201"/>
    </source>
</evidence>
<feature type="non-terminal residue" evidence="11">
    <location>
        <position position="117"/>
    </location>
</feature>
<keyword evidence="7 9" id="KW-0472">Membrane</keyword>
<feature type="transmembrane region" description="Helical" evidence="9">
    <location>
        <begin position="99"/>
        <end position="116"/>
    </location>
</feature>
<evidence type="ECO:0000256" key="3">
    <source>
        <dbReference type="ARBA" id="ARBA00022692"/>
    </source>
</evidence>
<gene>
    <name evidence="11" type="ORF">GOODEAATRI_024729</name>
</gene>
<dbReference type="PANTHER" id="PTHR10110">
    <property type="entry name" value="SODIUM/HYDROGEN EXCHANGER"/>
    <property type="match status" value="1"/>
</dbReference>
<sequence length="117" mass="13335">MLGSISETLIFFFLGVITITTEHEWNWGYILFTLLFAFLWRGLGKQRGRECVLVLTQIINPFRTIPFNMKDQFGLAYGGLRGAVSFALAFTLPDHIGRKKLFITATIAIILFTVFLQ</sequence>
<keyword evidence="8" id="KW-0739">Sodium transport</keyword>
<keyword evidence="5" id="KW-0915">Sodium</keyword>
<accession>A0ABV0Q0R4</accession>
<feature type="transmembrane region" description="Helical" evidence="9">
    <location>
        <begin position="73"/>
        <end position="93"/>
    </location>
</feature>
<evidence type="ECO:0000313" key="11">
    <source>
        <dbReference type="EMBL" id="MEQ2189378.1"/>
    </source>
</evidence>
<comment type="subcellular location">
    <subcellularLocation>
        <location evidence="1">Membrane</location>
        <topology evidence="1">Multi-pass membrane protein</topology>
    </subcellularLocation>
</comment>
<evidence type="ECO:0000256" key="9">
    <source>
        <dbReference type="SAM" id="Phobius"/>
    </source>
</evidence>
<feature type="transmembrane region" description="Helical" evidence="9">
    <location>
        <begin position="25"/>
        <end position="43"/>
    </location>
</feature>
<evidence type="ECO:0000256" key="5">
    <source>
        <dbReference type="ARBA" id="ARBA00023053"/>
    </source>
</evidence>
<keyword evidence="12" id="KW-1185">Reference proteome</keyword>
<name>A0ABV0Q0R4_9TELE</name>
<keyword evidence="4 9" id="KW-1133">Transmembrane helix</keyword>
<evidence type="ECO:0000256" key="2">
    <source>
        <dbReference type="ARBA" id="ARBA00022448"/>
    </source>
</evidence>
<comment type="caution">
    <text evidence="11">The sequence shown here is derived from an EMBL/GenBank/DDBJ whole genome shotgun (WGS) entry which is preliminary data.</text>
</comment>
<evidence type="ECO:0000259" key="10">
    <source>
        <dbReference type="Pfam" id="PF00999"/>
    </source>
</evidence>
<dbReference type="Proteomes" id="UP001476798">
    <property type="component" value="Unassembled WGS sequence"/>
</dbReference>